<dbReference type="RefSeq" id="WP_324716902.1">
    <property type="nucleotide sequence ID" value="NZ_CP141615.1"/>
</dbReference>
<evidence type="ECO:0000256" key="1">
    <source>
        <dbReference type="SAM" id="MobiDB-lite"/>
    </source>
</evidence>
<feature type="compositionally biased region" description="Basic residues" evidence="1">
    <location>
        <begin position="280"/>
        <end position="295"/>
    </location>
</feature>
<accession>A0ABZ1BZU7</accession>
<dbReference type="InterPro" id="IPR007557">
    <property type="entry name" value="PSP1_C"/>
</dbReference>
<sequence>MDGAAPGKLRGPVRVVAVRLGRAGRVYYFDPRDLPLTRGAWVVVETQRGLETGQVVVEPREVVAEKVVWPLRPVVRLATESDLAQRDQWQQKEQQAFALGMEKVEQHHLPMRIVDAEYGFDGSRLTFYFTAPERVDFRELVRDLASTFHTRIDLRQVGARDVARMVGGIGPCGRPVCCASFLSEFRPVTIRMAKDQGLPLNPEKLSGLCGRLMCCLAYELDRVPATVTTAATGADGTARPAGCPLNGCGGDGQAPGPAPGESADPDGPAAALPATDGATRRRPRRRRRHRRPSAA</sequence>
<dbReference type="PROSITE" id="PS51411">
    <property type="entry name" value="PSP1_C"/>
    <property type="match status" value="1"/>
</dbReference>
<reference evidence="3 4" key="1">
    <citation type="journal article" date="2024" name="Front. Microbiol.">
        <title>Novel thermophilic genera Geochorda gen. nov. and Carboxydochorda gen. nov. from the deep terrestrial subsurface reveal the ecophysiological diversity in the class Limnochordia.</title>
        <authorList>
            <person name="Karnachuk O.V."/>
            <person name="Lukina A.P."/>
            <person name="Avakyan M.R."/>
            <person name="Kadnikov V.V."/>
            <person name="Begmatov S."/>
            <person name="Beletsky A.V."/>
            <person name="Vlasova K.G."/>
            <person name="Novikov A.A."/>
            <person name="Shcherbakova V.A."/>
            <person name="Mardanov A.V."/>
            <person name="Ravin N.V."/>
        </authorList>
    </citation>
    <scope>NUCLEOTIDE SEQUENCE [LARGE SCALE GENOMIC DNA]</scope>
    <source>
        <strain evidence="3 4">L945</strain>
    </source>
</reference>
<feature type="compositionally biased region" description="Low complexity" evidence="1">
    <location>
        <begin position="265"/>
        <end position="277"/>
    </location>
</feature>
<gene>
    <name evidence="3" type="ORF">U7230_01030</name>
</gene>
<dbReference type="InterPro" id="IPR047767">
    <property type="entry name" value="PSP1-like"/>
</dbReference>
<dbReference type="Pfam" id="PF04468">
    <property type="entry name" value="PSP1"/>
    <property type="match status" value="1"/>
</dbReference>
<proteinExistence type="predicted"/>
<name>A0ABZ1BZU7_9FIRM</name>
<feature type="region of interest" description="Disordered" evidence="1">
    <location>
        <begin position="246"/>
        <end position="295"/>
    </location>
</feature>
<organism evidence="3 4">
    <name type="scientific">Carboxydichorda subterranea</name>
    <dbReference type="NCBI Taxonomy" id="3109565"/>
    <lineage>
        <taxon>Bacteria</taxon>
        <taxon>Bacillati</taxon>
        <taxon>Bacillota</taxon>
        <taxon>Limnochordia</taxon>
        <taxon>Limnochordales</taxon>
        <taxon>Geochordaceae</taxon>
        <taxon>Carboxydichorda</taxon>
    </lineage>
</organism>
<dbReference type="PANTHER" id="PTHR43830">
    <property type="entry name" value="PROTEIN PSP1"/>
    <property type="match status" value="1"/>
</dbReference>
<evidence type="ECO:0000313" key="3">
    <source>
        <dbReference type="EMBL" id="WRP17632.1"/>
    </source>
</evidence>
<protein>
    <submittedName>
        <fullName evidence="3">Stage 0 sporulation family protein</fullName>
    </submittedName>
</protein>
<dbReference type="Proteomes" id="UP001332192">
    <property type="component" value="Chromosome"/>
</dbReference>
<evidence type="ECO:0000313" key="4">
    <source>
        <dbReference type="Proteomes" id="UP001332192"/>
    </source>
</evidence>
<feature type="domain" description="PSP1 C-terminal" evidence="2">
    <location>
        <begin position="72"/>
        <end position="157"/>
    </location>
</feature>
<evidence type="ECO:0000259" key="2">
    <source>
        <dbReference type="PROSITE" id="PS51411"/>
    </source>
</evidence>
<dbReference type="NCBIfam" id="NF041131">
    <property type="entry name" value="RicT_YaaT_fam"/>
    <property type="match status" value="1"/>
</dbReference>
<dbReference type="EMBL" id="CP141615">
    <property type="protein sequence ID" value="WRP17632.1"/>
    <property type="molecule type" value="Genomic_DNA"/>
</dbReference>
<dbReference type="PANTHER" id="PTHR43830:SF3">
    <property type="entry name" value="PROTEIN PSP1"/>
    <property type="match status" value="1"/>
</dbReference>
<keyword evidence="4" id="KW-1185">Reference proteome</keyword>